<proteinExistence type="predicted"/>
<dbReference type="AlphaFoldDB" id="A0A517STE3"/>
<organism evidence="1 2">
    <name type="scientific">Stieleria bergensis</name>
    <dbReference type="NCBI Taxonomy" id="2528025"/>
    <lineage>
        <taxon>Bacteria</taxon>
        <taxon>Pseudomonadati</taxon>
        <taxon>Planctomycetota</taxon>
        <taxon>Planctomycetia</taxon>
        <taxon>Pirellulales</taxon>
        <taxon>Pirellulaceae</taxon>
        <taxon>Stieleria</taxon>
    </lineage>
</organism>
<accession>A0A517STE3</accession>
<evidence type="ECO:0000313" key="2">
    <source>
        <dbReference type="Proteomes" id="UP000315003"/>
    </source>
</evidence>
<reference evidence="1 2" key="1">
    <citation type="submission" date="2019-02" db="EMBL/GenBank/DDBJ databases">
        <title>Deep-cultivation of Planctomycetes and their phenomic and genomic characterization uncovers novel biology.</title>
        <authorList>
            <person name="Wiegand S."/>
            <person name="Jogler M."/>
            <person name="Boedeker C."/>
            <person name="Pinto D."/>
            <person name="Vollmers J."/>
            <person name="Rivas-Marin E."/>
            <person name="Kohn T."/>
            <person name="Peeters S.H."/>
            <person name="Heuer A."/>
            <person name="Rast P."/>
            <person name="Oberbeckmann S."/>
            <person name="Bunk B."/>
            <person name="Jeske O."/>
            <person name="Meyerdierks A."/>
            <person name="Storesund J.E."/>
            <person name="Kallscheuer N."/>
            <person name="Luecker S."/>
            <person name="Lage O.M."/>
            <person name="Pohl T."/>
            <person name="Merkel B.J."/>
            <person name="Hornburger P."/>
            <person name="Mueller R.-W."/>
            <person name="Bruemmer F."/>
            <person name="Labrenz M."/>
            <person name="Spormann A.M."/>
            <person name="Op den Camp H."/>
            <person name="Overmann J."/>
            <person name="Amann R."/>
            <person name="Jetten M.S.M."/>
            <person name="Mascher T."/>
            <person name="Medema M.H."/>
            <person name="Devos D.P."/>
            <person name="Kaster A.-K."/>
            <person name="Ovreas L."/>
            <person name="Rohde M."/>
            <person name="Galperin M.Y."/>
            <person name="Jogler C."/>
        </authorList>
    </citation>
    <scope>NUCLEOTIDE SEQUENCE [LARGE SCALE GENOMIC DNA]</scope>
    <source>
        <strain evidence="1 2">SV_7m_r</strain>
    </source>
</reference>
<dbReference type="EMBL" id="CP036272">
    <property type="protein sequence ID" value="QDT59353.1"/>
    <property type="molecule type" value="Genomic_DNA"/>
</dbReference>
<gene>
    <name evidence="1" type="ORF">SV7mr_18600</name>
</gene>
<keyword evidence="2" id="KW-1185">Reference proteome</keyword>
<evidence type="ECO:0000313" key="1">
    <source>
        <dbReference type="EMBL" id="QDT59353.1"/>
    </source>
</evidence>
<dbReference type="Proteomes" id="UP000315003">
    <property type="component" value="Chromosome"/>
</dbReference>
<protein>
    <submittedName>
        <fullName evidence="1">Uncharacterized protein</fullName>
    </submittedName>
</protein>
<sequence>MQPAKVVAQQVRHTDGLRPENSGNRTIAVVNQHTTSAAPFRWPKTWRQRYAAFSARRTSLTSRLQQVRFRRSVAYQLNVLGARSLWSLTNRVRHFLAFTQVVEVRAFYSRTVKEHIVVAARRSDETEAFVRKPLNSTFLHIDLP</sequence>
<name>A0A517STE3_9BACT</name>